<dbReference type="SUPFAM" id="SSF52172">
    <property type="entry name" value="CheY-like"/>
    <property type="match status" value="1"/>
</dbReference>
<keyword evidence="1" id="KW-0597">Phosphoprotein</keyword>
<dbReference type="PANTHER" id="PTHR45566:SF2">
    <property type="entry name" value="NARL SUBFAMILY"/>
    <property type="match status" value="1"/>
</dbReference>
<dbReference type="PROSITE" id="PS50110">
    <property type="entry name" value="RESPONSE_REGULATORY"/>
    <property type="match status" value="1"/>
</dbReference>
<dbReference type="SMART" id="SM00448">
    <property type="entry name" value="REC"/>
    <property type="match status" value="1"/>
</dbReference>
<dbReference type="EMBL" id="VTHL01000004">
    <property type="protein sequence ID" value="TYZ11852.1"/>
    <property type="molecule type" value="Genomic_DNA"/>
</dbReference>
<dbReference type="Gene3D" id="3.40.50.2300">
    <property type="match status" value="1"/>
</dbReference>
<evidence type="ECO:0000259" key="2">
    <source>
        <dbReference type="PROSITE" id="PS50110"/>
    </source>
</evidence>
<dbReference type="GO" id="GO:0000160">
    <property type="term" value="P:phosphorelay signal transduction system"/>
    <property type="evidence" value="ECO:0007669"/>
    <property type="project" value="InterPro"/>
</dbReference>
<keyword evidence="4" id="KW-1185">Reference proteome</keyword>
<dbReference type="InterPro" id="IPR011006">
    <property type="entry name" value="CheY-like_superfamily"/>
</dbReference>
<evidence type="ECO:0000313" key="3">
    <source>
        <dbReference type="EMBL" id="TYZ11852.1"/>
    </source>
</evidence>
<name>A0A5D6V9L1_9BACT</name>
<feature type="domain" description="Response regulatory" evidence="2">
    <location>
        <begin position="9"/>
        <end position="127"/>
    </location>
</feature>
<comment type="caution">
    <text evidence="3">The sequence shown here is derived from an EMBL/GenBank/DDBJ whole genome shotgun (WGS) entry which is preliminary data.</text>
</comment>
<dbReference type="InterPro" id="IPR001789">
    <property type="entry name" value="Sig_transdc_resp-reg_receiver"/>
</dbReference>
<organism evidence="3 4">
    <name type="scientific">Hymenobacter lutimineralis</name>
    <dbReference type="NCBI Taxonomy" id="2606448"/>
    <lineage>
        <taxon>Bacteria</taxon>
        <taxon>Pseudomonadati</taxon>
        <taxon>Bacteroidota</taxon>
        <taxon>Cytophagia</taxon>
        <taxon>Cytophagales</taxon>
        <taxon>Hymenobacteraceae</taxon>
        <taxon>Hymenobacter</taxon>
    </lineage>
</organism>
<dbReference type="PANTHER" id="PTHR45566">
    <property type="entry name" value="HTH-TYPE TRANSCRIPTIONAL REGULATOR YHJB-RELATED"/>
    <property type="match status" value="1"/>
</dbReference>
<feature type="modified residue" description="4-aspartylphosphate" evidence="1">
    <location>
        <position position="62"/>
    </location>
</feature>
<dbReference type="InterPro" id="IPR051015">
    <property type="entry name" value="EvgA-like"/>
</dbReference>
<dbReference type="Proteomes" id="UP000322791">
    <property type="component" value="Unassembled WGS sequence"/>
</dbReference>
<dbReference type="RefSeq" id="WP_149070031.1">
    <property type="nucleotide sequence ID" value="NZ_VTHL01000004.1"/>
</dbReference>
<reference evidence="3 4" key="1">
    <citation type="submission" date="2019-08" db="EMBL/GenBank/DDBJ databases">
        <authorList>
            <person name="Seo M.-J."/>
        </authorList>
    </citation>
    <scope>NUCLEOTIDE SEQUENCE [LARGE SCALE GENOMIC DNA]</scope>
    <source>
        <strain evidence="3 4">KIGAM108</strain>
    </source>
</reference>
<sequence length="137" mass="15107">MTFSASLIRLALVDDHLLFRKGLRALLEGFSNVEVLFEASDGQELLECIDALPIPPDVVLMDLQMPVLDGLQTTRLLRAQYPQVRIVIISMHDEPELIEQLRSEGAHGYLLKNANPDEVRGAIEAAHTGESFCAVVG</sequence>
<evidence type="ECO:0000256" key="1">
    <source>
        <dbReference type="PROSITE-ProRule" id="PRU00169"/>
    </source>
</evidence>
<dbReference type="CDD" id="cd17535">
    <property type="entry name" value="REC_NarL-like"/>
    <property type="match status" value="1"/>
</dbReference>
<evidence type="ECO:0000313" key="4">
    <source>
        <dbReference type="Proteomes" id="UP000322791"/>
    </source>
</evidence>
<gene>
    <name evidence="3" type="ORF">FY528_05700</name>
</gene>
<protein>
    <submittedName>
        <fullName evidence="3">Response regulator transcription factor</fullName>
    </submittedName>
</protein>
<dbReference type="AlphaFoldDB" id="A0A5D6V9L1"/>
<dbReference type="Pfam" id="PF00072">
    <property type="entry name" value="Response_reg"/>
    <property type="match status" value="1"/>
</dbReference>
<dbReference type="InterPro" id="IPR058245">
    <property type="entry name" value="NreC/VraR/RcsB-like_REC"/>
</dbReference>
<proteinExistence type="predicted"/>
<accession>A0A5D6V9L1</accession>